<reference evidence="1 2" key="1">
    <citation type="submission" date="2022-10" db="EMBL/GenBank/DDBJ databases">
        <title>The complete genomes of actinobacterial strains from the NBC collection.</title>
        <authorList>
            <person name="Joergensen T.S."/>
            <person name="Alvarez Arevalo M."/>
            <person name="Sterndorff E.B."/>
            <person name="Faurdal D."/>
            <person name="Vuksanovic O."/>
            <person name="Mourched A.-S."/>
            <person name="Charusanti P."/>
            <person name="Shaw S."/>
            <person name="Blin K."/>
            <person name="Weber T."/>
        </authorList>
    </citation>
    <scope>NUCLEOTIDE SEQUENCE [LARGE SCALE GENOMIC DNA]</scope>
    <source>
        <strain evidence="1 2">NBC_00396</strain>
    </source>
</reference>
<dbReference type="RefSeq" id="WP_328367534.1">
    <property type="nucleotide sequence ID" value="NZ_CP107936.1"/>
</dbReference>
<keyword evidence="2" id="KW-1185">Reference proteome</keyword>
<sequence>MRAPVADREGLHEISAGAVEAASALHRLLGEHADAARHGPLDSTRERAWSQVWASRPDYRRVPAVGWFTA</sequence>
<protein>
    <recommendedName>
        <fullName evidence="3">Acyl-CoA carboxylase epsilon subunit</fullName>
    </recommendedName>
</protein>
<accession>A0ABZ1PBS2</accession>
<dbReference type="EMBL" id="CP107941">
    <property type="protein sequence ID" value="WUI80969.1"/>
    <property type="molecule type" value="Genomic_DNA"/>
</dbReference>
<evidence type="ECO:0008006" key="3">
    <source>
        <dbReference type="Google" id="ProtNLM"/>
    </source>
</evidence>
<name>A0ABZ1PBS2_9ACTN</name>
<organism evidence="1 2">
    <name type="scientific">Micromonospora zamorensis</name>
    <dbReference type="NCBI Taxonomy" id="709883"/>
    <lineage>
        <taxon>Bacteria</taxon>
        <taxon>Bacillati</taxon>
        <taxon>Actinomycetota</taxon>
        <taxon>Actinomycetes</taxon>
        <taxon>Micromonosporales</taxon>
        <taxon>Micromonosporaceae</taxon>
        <taxon>Micromonospora</taxon>
    </lineage>
</organism>
<evidence type="ECO:0000313" key="1">
    <source>
        <dbReference type="EMBL" id="WUI80969.1"/>
    </source>
</evidence>
<dbReference type="Proteomes" id="UP001346877">
    <property type="component" value="Chromosome"/>
</dbReference>
<gene>
    <name evidence="1" type="ORF">OG375_24005</name>
</gene>
<proteinExistence type="predicted"/>
<evidence type="ECO:0000313" key="2">
    <source>
        <dbReference type="Proteomes" id="UP001346877"/>
    </source>
</evidence>